<name>A0ABP0FUX8_CLALP</name>
<keyword evidence="1" id="KW-0812">Transmembrane</keyword>
<evidence type="ECO:0000313" key="3">
    <source>
        <dbReference type="Proteomes" id="UP001642483"/>
    </source>
</evidence>
<feature type="transmembrane region" description="Helical" evidence="1">
    <location>
        <begin position="37"/>
        <end position="56"/>
    </location>
</feature>
<dbReference type="EMBL" id="CAWYQH010000090">
    <property type="protein sequence ID" value="CAK8682324.1"/>
    <property type="molecule type" value="Genomic_DNA"/>
</dbReference>
<accession>A0ABP0FUX8</accession>
<proteinExistence type="predicted"/>
<organism evidence="2 3">
    <name type="scientific">Clavelina lepadiformis</name>
    <name type="common">Light-bulb sea squirt</name>
    <name type="synonym">Ascidia lepadiformis</name>
    <dbReference type="NCBI Taxonomy" id="159417"/>
    <lineage>
        <taxon>Eukaryota</taxon>
        <taxon>Metazoa</taxon>
        <taxon>Chordata</taxon>
        <taxon>Tunicata</taxon>
        <taxon>Ascidiacea</taxon>
        <taxon>Aplousobranchia</taxon>
        <taxon>Clavelinidae</taxon>
        <taxon>Clavelina</taxon>
    </lineage>
</organism>
<comment type="caution">
    <text evidence="2">The sequence shown here is derived from an EMBL/GenBank/DDBJ whole genome shotgun (WGS) entry which is preliminary data.</text>
</comment>
<keyword evidence="1" id="KW-1133">Transmembrane helix</keyword>
<sequence length="104" mass="11997">MVQESQHWSASQHDHIIVSQSNCCSEHGMNSCLLARLLQTACLFTKMSILVFVLYYKILLMNKTKINISHLQGCALDAVDWQNKWNEKHLECTKLKLCNDFPQS</sequence>
<reference evidence="2 3" key="1">
    <citation type="submission" date="2024-02" db="EMBL/GenBank/DDBJ databases">
        <authorList>
            <person name="Daric V."/>
            <person name="Darras S."/>
        </authorList>
    </citation>
    <scope>NUCLEOTIDE SEQUENCE [LARGE SCALE GENOMIC DNA]</scope>
</reference>
<gene>
    <name evidence="2" type="ORF">CVLEPA_LOCUS13000</name>
</gene>
<evidence type="ECO:0000313" key="2">
    <source>
        <dbReference type="EMBL" id="CAK8682324.1"/>
    </source>
</evidence>
<keyword evidence="3" id="KW-1185">Reference proteome</keyword>
<protein>
    <submittedName>
        <fullName evidence="2">Uncharacterized protein</fullName>
    </submittedName>
</protein>
<dbReference type="Proteomes" id="UP001642483">
    <property type="component" value="Unassembled WGS sequence"/>
</dbReference>
<evidence type="ECO:0000256" key="1">
    <source>
        <dbReference type="SAM" id="Phobius"/>
    </source>
</evidence>
<keyword evidence="1" id="KW-0472">Membrane</keyword>